<sequence length="79" mass="8717">MADWDTYRQLQERERQRRIDSGGDAGGCGSQVLGCLVGFVVLSIIMCIIVALIWWRDDHRPNLFGGDSDGMVVSSSSGR</sequence>
<evidence type="ECO:0000313" key="3">
    <source>
        <dbReference type="Proteomes" id="UP001589608"/>
    </source>
</evidence>
<protein>
    <submittedName>
        <fullName evidence="2">Uncharacterized protein</fullName>
    </submittedName>
</protein>
<organism evidence="2 3">
    <name type="scientific">Dactylosporangium vinaceum</name>
    <dbReference type="NCBI Taxonomy" id="53362"/>
    <lineage>
        <taxon>Bacteria</taxon>
        <taxon>Bacillati</taxon>
        <taxon>Actinomycetota</taxon>
        <taxon>Actinomycetes</taxon>
        <taxon>Micromonosporales</taxon>
        <taxon>Micromonosporaceae</taxon>
        <taxon>Dactylosporangium</taxon>
    </lineage>
</organism>
<evidence type="ECO:0000313" key="2">
    <source>
        <dbReference type="EMBL" id="MFB9445750.1"/>
    </source>
</evidence>
<reference evidence="2 3" key="1">
    <citation type="submission" date="2024-09" db="EMBL/GenBank/DDBJ databases">
        <authorList>
            <person name="Sun Q."/>
            <person name="Mori K."/>
        </authorList>
    </citation>
    <scope>NUCLEOTIDE SEQUENCE [LARGE SCALE GENOMIC DNA]</scope>
    <source>
        <strain evidence="2 3">JCM 3307</strain>
    </source>
</reference>
<evidence type="ECO:0000256" key="1">
    <source>
        <dbReference type="SAM" id="Phobius"/>
    </source>
</evidence>
<keyword evidence="1" id="KW-1133">Transmembrane helix</keyword>
<gene>
    <name evidence="2" type="ORF">ACFFTR_21940</name>
</gene>
<accession>A0ABV5MA62</accession>
<feature type="transmembrane region" description="Helical" evidence="1">
    <location>
        <begin position="31"/>
        <end position="55"/>
    </location>
</feature>
<dbReference type="Proteomes" id="UP001589608">
    <property type="component" value="Unassembled WGS sequence"/>
</dbReference>
<comment type="caution">
    <text evidence="2">The sequence shown here is derived from an EMBL/GenBank/DDBJ whole genome shotgun (WGS) entry which is preliminary data.</text>
</comment>
<dbReference type="RefSeq" id="WP_223093174.1">
    <property type="nucleotide sequence ID" value="NZ_CP061913.1"/>
</dbReference>
<dbReference type="EMBL" id="JBHMCA010000043">
    <property type="protein sequence ID" value="MFB9445750.1"/>
    <property type="molecule type" value="Genomic_DNA"/>
</dbReference>
<keyword evidence="1" id="KW-0812">Transmembrane</keyword>
<keyword evidence="3" id="KW-1185">Reference proteome</keyword>
<proteinExistence type="predicted"/>
<keyword evidence="1" id="KW-0472">Membrane</keyword>
<name>A0ABV5MA62_9ACTN</name>